<reference evidence="2" key="1">
    <citation type="submission" date="2021-02" db="EMBL/GenBank/DDBJ databases">
        <title>Natronoglycomyces albus gen. nov., sp. nov, a haloalkaliphilic actinobacterium from a soda solonchak soil.</title>
        <authorList>
            <person name="Sorokin D.Y."/>
            <person name="Khijniak T.V."/>
            <person name="Zakharycheva A.P."/>
            <person name="Boueva O.V."/>
            <person name="Ariskina E.V."/>
            <person name="Hahnke R.L."/>
            <person name="Bunk B."/>
            <person name="Sproer C."/>
            <person name="Schumann P."/>
            <person name="Evtushenko L.I."/>
            <person name="Kublanov I.V."/>
        </authorList>
    </citation>
    <scope>NUCLEOTIDE SEQUENCE</scope>
    <source>
        <strain evidence="2">DSM 106290</strain>
    </source>
</reference>
<gene>
    <name evidence="2" type="ORF">JQS30_02425</name>
</gene>
<keyword evidence="3" id="KW-1185">Reference proteome</keyword>
<dbReference type="RefSeq" id="WP_213171818.1">
    <property type="nucleotide sequence ID" value="NZ_CP070496.1"/>
</dbReference>
<dbReference type="AlphaFoldDB" id="A0A895XTE4"/>
<dbReference type="KEGG" id="nav:JQS30_02425"/>
<dbReference type="SMART" id="SM00966">
    <property type="entry name" value="SpoVT_AbrB"/>
    <property type="match status" value="1"/>
</dbReference>
<protein>
    <submittedName>
        <fullName evidence="2">AbrB/MazE/SpoVT family DNA-binding domain-containing protein</fullName>
    </submittedName>
</protein>
<accession>A0A895XTE4</accession>
<feature type="domain" description="SpoVT-AbrB" evidence="1">
    <location>
        <begin position="3"/>
        <end position="49"/>
    </location>
</feature>
<dbReference type="InterPro" id="IPR007159">
    <property type="entry name" value="SpoVT-AbrB_dom"/>
</dbReference>
<evidence type="ECO:0000313" key="3">
    <source>
        <dbReference type="Proteomes" id="UP000662939"/>
    </source>
</evidence>
<dbReference type="Proteomes" id="UP000662939">
    <property type="component" value="Chromosome"/>
</dbReference>
<keyword evidence="2" id="KW-0238">DNA-binding</keyword>
<organism evidence="2 3">
    <name type="scientific">Natronoglycomyces albus</name>
    <dbReference type="NCBI Taxonomy" id="2811108"/>
    <lineage>
        <taxon>Bacteria</taxon>
        <taxon>Bacillati</taxon>
        <taxon>Actinomycetota</taxon>
        <taxon>Actinomycetes</taxon>
        <taxon>Glycomycetales</taxon>
        <taxon>Glycomycetaceae</taxon>
        <taxon>Natronoglycomyces</taxon>
    </lineage>
</organism>
<evidence type="ECO:0000313" key="2">
    <source>
        <dbReference type="EMBL" id="QSB05806.1"/>
    </source>
</evidence>
<sequence>MEATITSKGQVTIPYKLRQQHGLSQGVRIDFQETDHGTIEMIPTTAKPSISSLRGILKPPPRPLSQAQMDAAVADGALEGLDVDRT</sequence>
<dbReference type="EMBL" id="CP070496">
    <property type="protein sequence ID" value="QSB05806.1"/>
    <property type="molecule type" value="Genomic_DNA"/>
</dbReference>
<dbReference type="NCBIfam" id="TIGR01439">
    <property type="entry name" value="lp_hng_hel_AbrB"/>
    <property type="match status" value="1"/>
</dbReference>
<dbReference type="Gene3D" id="2.10.260.10">
    <property type="match status" value="1"/>
</dbReference>
<dbReference type="GO" id="GO:0003677">
    <property type="term" value="F:DNA binding"/>
    <property type="evidence" value="ECO:0007669"/>
    <property type="project" value="UniProtKB-KW"/>
</dbReference>
<dbReference type="SUPFAM" id="SSF89447">
    <property type="entry name" value="AbrB/MazE/MraZ-like"/>
    <property type="match status" value="1"/>
</dbReference>
<dbReference type="Pfam" id="PF04014">
    <property type="entry name" value="MazE_antitoxin"/>
    <property type="match status" value="1"/>
</dbReference>
<name>A0A895XTE4_9ACTN</name>
<proteinExistence type="predicted"/>
<evidence type="ECO:0000259" key="1">
    <source>
        <dbReference type="SMART" id="SM00966"/>
    </source>
</evidence>
<dbReference type="InterPro" id="IPR037914">
    <property type="entry name" value="SpoVT-AbrB_sf"/>
</dbReference>